<evidence type="ECO:0000256" key="3">
    <source>
        <dbReference type="ARBA" id="ARBA00023315"/>
    </source>
</evidence>
<dbReference type="SUPFAM" id="SSF69593">
    <property type="entry name" value="Glycerol-3-phosphate (1)-acyltransferase"/>
    <property type="match status" value="1"/>
</dbReference>
<evidence type="ECO:0000259" key="6">
    <source>
        <dbReference type="SMART" id="SM00563"/>
    </source>
</evidence>
<feature type="transmembrane region" description="Helical" evidence="5">
    <location>
        <begin position="181"/>
        <end position="198"/>
    </location>
</feature>
<gene>
    <name evidence="7" type="ORF">FZEAL_4123</name>
</gene>
<keyword evidence="2" id="KW-0808">Transferase</keyword>
<comment type="caution">
    <text evidence="7">The sequence shown here is derived from an EMBL/GenBank/DDBJ whole genome shotgun (WGS) entry which is preliminary data.</text>
</comment>
<comment type="similarity">
    <text evidence="1">Belongs to the 1-acyl-sn-glycerol-3-phosphate acyltransferase family.</text>
</comment>
<evidence type="ECO:0000256" key="1">
    <source>
        <dbReference type="ARBA" id="ARBA00008655"/>
    </source>
</evidence>
<dbReference type="EMBL" id="JABEYC010000281">
    <property type="protein sequence ID" value="KAF4979728.1"/>
    <property type="molecule type" value="Genomic_DNA"/>
</dbReference>
<proteinExistence type="inferred from homology"/>
<protein>
    <recommendedName>
        <fullName evidence="6">Phospholipid/glycerol acyltransferase domain-containing protein</fullName>
    </recommendedName>
</protein>
<dbReference type="AlphaFoldDB" id="A0A8H4UMZ7"/>
<keyword evidence="8" id="KW-1185">Reference proteome</keyword>
<dbReference type="InterPro" id="IPR032098">
    <property type="entry name" value="Acyltransf_C"/>
</dbReference>
<evidence type="ECO:0000313" key="7">
    <source>
        <dbReference type="EMBL" id="KAF4979728.1"/>
    </source>
</evidence>
<dbReference type="InterPro" id="IPR002123">
    <property type="entry name" value="Plipid/glycerol_acylTrfase"/>
</dbReference>
<accession>A0A8H4UMZ7</accession>
<feature type="transmembrane region" description="Helical" evidence="5">
    <location>
        <begin position="59"/>
        <end position="80"/>
    </location>
</feature>
<dbReference type="GO" id="GO:0016746">
    <property type="term" value="F:acyltransferase activity"/>
    <property type="evidence" value="ECO:0007669"/>
    <property type="project" value="UniProtKB-KW"/>
</dbReference>
<dbReference type="Proteomes" id="UP000635477">
    <property type="component" value="Unassembled WGS sequence"/>
</dbReference>
<dbReference type="Pfam" id="PF01553">
    <property type="entry name" value="Acyltransferase"/>
    <property type="match status" value="1"/>
</dbReference>
<keyword evidence="5" id="KW-0812">Transmembrane</keyword>
<reference evidence="7" key="1">
    <citation type="journal article" date="2020" name="BMC Genomics">
        <title>Correction to: Identification and distribution of gene clusters required for synthesis of sphingolipid metabolism inhibitors in diverse species of the filamentous fungus Fusarium.</title>
        <authorList>
            <person name="Kim H.S."/>
            <person name="Lohmar J.M."/>
            <person name="Busman M."/>
            <person name="Brown D.W."/>
            <person name="Naumann T.A."/>
            <person name="Divon H.H."/>
            <person name="Lysoe E."/>
            <person name="Uhlig S."/>
            <person name="Proctor R.H."/>
        </authorList>
    </citation>
    <scope>NUCLEOTIDE SEQUENCE</scope>
    <source>
        <strain evidence="7">NRRL 22465</strain>
    </source>
</reference>
<keyword evidence="5" id="KW-1133">Transmembrane helix</keyword>
<reference evidence="7" key="2">
    <citation type="submission" date="2020-05" db="EMBL/GenBank/DDBJ databases">
        <authorList>
            <person name="Kim H.-S."/>
            <person name="Proctor R.H."/>
            <person name="Brown D.W."/>
        </authorList>
    </citation>
    <scope>NUCLEOTIDE SEQUENCE</scope>
    <source>
        <strain evidence="7">NRRL 22465</strain>
    </source>
</reference>
<keyword evidence="3" id="KW-0012">Acyltransferase</keyword>
<dbReference type="GO" id="GO:0005783">
    <property type="term" value="C:endoplasmic reticulum"/>
    <property type="evidence" value="ECO:0007669"/>
    <property type="project" value="TreeGrafter"/>
</dbReference>
<evidence type="ECO:0000256" key="5">
    <source>
        <dbReference type="SAM" id="Phobius"/>
    </source>
</evidence>
<dbReference type="SMART" id="SM00563">
    <property type="entry name" value="PlsC"/>
    <property type="match status" value="1"/>
</dbReference>
<evidence type="ECO:0000256" key="2">
    <source>
        <dbReference type="ARBA" id="ARBA00022679"/>
    </source>
</evidence>
<dbReference type="PANTHER" id="PTHR10983">
    <property type="entry name" value="1-ACYLGLYCEROL-3-PHOSPHATE ACYLTRANSFERASE-RELATED"/>
    <property type="match status" value="1"/>
</dbReference>
<evidence type="ECO:0000256" key="4">
    <source>
        <dbReference type="SAM" id="MobiDB-lite"/>
    </source>
</evidence>
<feature type="domain" description="Phospholipid/glycerol acyltransferase" evidence="6">
    <location>
        <begin position="141"/>
        <end position="274"/>
    </location>
</feature>
<feature type="region of interest" description="Disordered" evidence="4">
    <location>
        <begin position="19"/>
        <end position="42"/>
    </location>
</feature>
<name>A0A8H4UMZ7_9HYPO</name>
<dbReference type="Pfam" id="PF16076">
    <property type="entry name" value="Acyltransf_C"/>
    <property type="match status" value="1"/>
</dbReference>
<dbReference type="CDD" id="cd07990">
    <property type="entry name" value="LPLAT_LCLAT1-like"/>
    <property type="match status" value="1"/>
</dbReference>
<dbReference type="OrthoDB" id="189226at2759"/>
<keyword evidence="5" id="KW-0472">Membrane</keyword>
<dbReference type="PANTHER" id="PTHR10983:SF16">
    <property type="entry name" value="LYSOCARDIOLIPIN ACYLTRANSFERASE 1"/>
    <property type="match status" value="1"/>
</dbReference>
<evidence type="ECO:0000313" key="8">
    <source>
        <dbReference type="Proteomes" id="UP000635477"/>
    </source>
</evidence>
<organism evidence="7 8">
    <name type="scientific">Fusarium zealandicum</name>
    <dbReference type="NCBI Taxonomy" id="1053134"/>
    <lineage>
        <taxon>Eukaryota</taxon>
        <taxon>Fungi</taxon>
        <taxon>Dikarya</taxon>
        <taxon>Ascomycota</taxon>
        <taxon>Pezizomycotina</taxon>
        <taxon>Sordariomycetes</taxon>
        <taxon>Hypocreomycetidae</taxon>
        <taxon>Hypocreales</taxon>
        <taxon>Nectriaceae</taxon>
        <taxon>Fusarium</taxon>
        <taxon>Fusarium staphyleae species complex</taxon>
    </lineage>
</organism>
<feature type="transmembrane region" description="Helical" evidence="5">
    <location>
        <begin position="153"/>
        <end position="175"/>
    </location>
</feature>
<sequence>MSDLKSTKAFEAFIPSPELDAGLTEKPSLAKREPKTAHPSGKEGYGTAMQILRGALFSIYFLTCCVAIHLTQLIGAPLYFFNRDWYYAFMAMTKRSFGLTITLMTHLFGPTTLRISGDESVAGQIKLRPDGSVKFEFPERLVLIANHQIYTDWLYLWWVAYANAPGMHGHIYIILKESLKYIPFIGWGMMFYSFIFMSRKMATDQPRLAYRLKKLKQPKIDPNGRIYLDPMWLLLFPEGTNLSNNGRRKSAAWAAKTDLKDPEHVLLPRSTGMFFCLNELKGTMDYVYDCTVAYEGIPRGGYGEQYFGLNSTYFQGRAPKSVNFHWRRFRIADIPLDDQKKFDLWLREQWYQKDALMEEYMTTGRFPPMVGSKTGYIETQVKTRYPWEILQVFTVVGTAALIWRNIVKTFSTSKVIGHWFWFIVTWVMAWRKYRGAHTASGQESDKTRRRTRARCESKIRPASEAKDETAGFQRALERRGNTEISRGFAALNGIPLPVQPRDDRRDLNVKVLSYHDWVVSDPS</sequence>
<dbReference type="GO" id="GO:0036149">
    <property type="term" value="P:phosphatidylinositol acyl-chain remodeling"/>
    <property type="evidence" value="ECO:0007669"/>
    <property type="project" value="TreeGrafter"/>
</dbReference>